<dbReference type="SUPFAM" id="SSF48498">
    <property type="entry name" value="Tetracyclin repressor-like, C-terminal domain"/>
    <property type="match status" value="1"/>
</dbReference>
<feature type="DNA-binding region" description="H-T-H motif" evidence="4">
    <location>
        <begin position="31"/>
        <end position="50"/>
    </location>
</feature>
<accession>A0ABV5QGY0</accession>
<evidence type="ECO:0000313" key="7">
    <source>
        <dbReference type="Proteomes" id="UP001589716"/>
    </source>
</evidence>
<sequence length="231" mass="25073">MAQQERAIRTRQKIVMAAAELFDEVGYEAATISEVLKKCGVTKGALYFHFSSKEELAQEVLAGQVAALPPVPRRELHLQQFTDEALVLAHLLHLGDPMVRGSVRLTVDQGSPHDGLDRRVPMQGWIDHNVDVLTRAKDAGELLPHVDIPSAATLFAGSFTGVQVLSKIMTNHADLVERVADLMRTLLSAIAVPGVLLRLDFTSGRAERAYGEAVRLRETPAAIPDASPATA</sequence>
<evidence type="ECO:0000259" key="5">
    <source>
        <dbReference type="PROSITE" id="PS50977"/>
    </source>
</evidence>
<proteinExistence type="predicted"/>
<dbReference type="InterPro" id="IPR047923">
    <property type="entry name" value="ArpA-like"/>
</dbReference>
<keyword evidence="1" id="KW-0805">Transcription regulation</keyword>
<dbReference type="PANTHER" id="PTHR30055:SF234">
    <property type="entry name" value="HTH-TYPE TRANSCRIPTIONAL REGULATOR BETI"/>
    <property type="match status" value="1"/>
</dbReference>
<dbReference type="Proteomes" id="UP001589716">
    <property type="component" value="Unassembled WGS sequence"/>
</dbReference>
<evidence type="ECO:0000256" key="4">
    <source>
        <dbReference type="PROSITE-ProRule" id="PRU00335"/>
    </source>
</evidence>
<dbReference type="PRINTS" id="PR00455">
    <property type="entry name" value="HTHTETR"/>
</dbReference>
<dbReference type="InterPro" id="IPR036271">
    <property type="entry name" value="Tet_transcr_reg_TetR-rel_C_sf"/>
</dbReference>
<dbReference type="PROSITE" id="PS50977">
    <property type="entry name" value="HTH_TETR_2"/>
    <property type="match status" value="1"/>
</dbReference>
<keyword evidence="3" id="KW-0804">Transcription</keyword>
<name>A0ABV5QGY0_9ACTN</name>
<gene>
    <name evidence="6" type="ORF">ACFFTP_00870</name>
</gene>
<reference evidence="6 7" key="1">
    <citation type="submission" date="2024-09" db="EMBL/GenBank/DDBJ databases">
        <authorList>
            <person name="Sun Q."/>
            <person name="Mori K."/>
        </authorList>
    </citation>
    <scope>NUCLEOTIDE SEQUENCE [LARGE SCALE GENOMIC DNA]</scope>
    <source>
        <strain evidence="6 7">JCM 4414</strain>
    </source>
</reference>
<dbReference type="EMBL" id="JBHMCT010000001">
    <property type="protein sequence ID" value="MFB9552746.1"/>
    <property type="molecule type" value="Genomic_DNA"/>
</dbReference>
<organism evidence="6 7">
    <name type="scientific">Streptomyces roseoviridis</name>
    <dbReference type="NCBI Taxonomy" id="67361"/>
    <lineage>
        <taxon>Bacteria</taxon>
        <taxon>Bacillati</taxon>
        <taxon>Actinomycetota</taxon>
        <taxon>Actinomycetes</taxon>
        <taxon>Kitasatosporales</taxon>
        <taxon>Streptomycetaceae</taxon>
        <taxon>Streptomyces</taxon>
    </lineage>
</organism>
<protein>
    <submittedName>
        <fullName evidence="6">ScbR family autoregulator-binding transcription factor</fullName>
    </submittedName>
</protein>
<dbReference type="Pfam" id="PF00440">
    <property type="entry name" value="TetR_N"/>
    <property type="match status" value="1"/>
</dbReference>
<dbReference type="PANTHER" id="PTHR30055">
    <property type="entry name" value="HTH-TYPE TRANSCRIPTIONAL REGULATOR RUTR"/>
    <property type="match status" value="1"/>
</dbReference>
<evidence type="ECO:0000256" key="2">
    <source>
        <dbReference type="ARBA" id="ARBA00023125"/>
    </source>
</evidence>
<dbReference type="Gene3D" id="1.10.357.10">
    <property type="entry name" value="Tetracycline Repressor, domain 2"/>
    <property type="match status" value="1"/>
</dbReference>
<dbReference type="InterPro" id="IPR001647">
    <property type="entry name" value="HTH_TetR"/>
</dbReference>
<dbReference type="NCBIfam" id="NF041196">
    <property type="entry name" value="ScbR_bind_reg"/>
    <property type="match status" value="1"/>
</dbReference>
<dbReference type="SUPFAM" id="SSF46689">
    <property type="entry name" value="Homeodomain-like"/>
    <property type="match status" value="1"/>
</dbReference>
<dbReference type="InterPro" id="IPR023772">
    <property type="entry name" value="DNA-bd_HTH_TetR-type_CS"/>
</dbReference>
<dbReference type="InterPro" id="IPR050109">
    <property type="entry name" value="HTH-type_TetR-like_transc_reg"/>
</dbReference>
<dbReference type="RefSeq" id="WP_345487448.1">
    <property type="nucleotide sequence ID" value="NZ_BAAAWU010000001.1"/>
</dbReference>
<evidence type="ECO:0000256" key="3">
    <source>
        <dbReference type="ARBA" id="ARBA00023163"/>
    </source>
</evidence>
<keyword evidence="7" id="KW-1185">Reference proteome</keyword>
<evidence type="ECO:0000256" key="1">
    <source>
        <dbReference type="ARBA" id="ARBA00023015"/>
    </source>
</evidence>
<evidence type="ECO:0000313" key="6">
    <source>
        <dbReference type="EMBL" id="MFB9552746.1"/>
    </source>
</evidence>
<dbReference type="InterPro" id="IPR009057">
    <property type="entry name" value="Homeodomain-like_sf"/>
</dbReference>
<comment type="caution">
    <text evidence="6">The sequence shown here is derived from an EMBL/GenBank/DDBJ whole genome shotgun (WGS) entry which is preliminary data.</text>
</comment>
<dbReference type="PROSITE" id="PS01081">
    <property type="entry name" value="HTH_TETR_1"/>
    <property type="match status" value="1"/>
</dbReference>
<keyword evidence="2 4" id="KW-0238">DNA-binding</keyword>
<feature type="domain" description="HTH tetR-type" evidence="5">
    <location>
        <begin position="8"/>
        <end position="68"/>
    </location>
</feature>